<keyword evidence="3 10" id="KW-0378">Hydrolase</keyword>
<dbReference type="PROSITE" id="PS51194">
    <property type="entry name" value="HELICASE_CTER"/>
    <property type="match status" value="1"/>
</dbReference>
<dbReference type="EMBL" id="FAXN01000056">
    <property type="protein sequence ID" value="CUV65980.1"/>
    <property type="molecule type" value="Genomic_DNA"/>
</dbReference>
<gene>
    <name evidence="10" type="primary">recG</name>
    <name evidence="10" type="ORF">BN3087_540016</name>
</gene>
<keyword evidence="5" id="KW-0067">ATP-binding</keyword>
<evidence type="ECO:0000313" key="10">
    <source>
        <dbReference type="EMBL" id="CUV65980.1"/>
    </source>
</evidence>
<evidence type="ECO:0000256" key="7">
    <source>
        <dbReference type="ARBA" id="ARBA00023204"/>
    </source>
</evidence>
<organism evidence="10">
    <name type="scientific">Sulfurovum sp. enrichment culture clone C5</name>
    <dbReference type="NCBI Taxonomy" id="497650"/>
    <lineage>
        <taxon>Bacteria</taxon>
        <taxon>Pseudomonadati</taxon>
        <taxon>Campylobacterota</taxon>
        <taxon>Epsilonproteobacteria</taxon>
        <taxon>Campylobacterales</taxon>
        <taxon>Sulfurovaceae</taxon>
        <taxon>Sulfurovum</taxon>
        <taxon>environmental samples</taxon>
    </lineage>
</organism>
<dbReference type="InterPro" id="IPR001650">
    <property type="entry name" value="Helicase_C-like"/>
</dbReference>
<protein>
    <submittedName>
        <fullName evidence="10">ATP-dependent DNA helicase RecG</fullName>
        <ecNumber evidence="10">3.6.4.12</ecNumber>
    </submittedName>
</protein>
<dbReference type="AlphaFoldDB" id="A0A0S4XPU6"/>
<dbReference type="Pfam" id="PF00270">
    <property type="entry name" value="DEAD"/>
    <property type="match status" value="1"/>
</dbReference>
<dbReference type="InterPro" id="IPR027417">
    <property type="entry name" value="P-loop_NTPase"/>
</dbReference>
<evidence type="ECO:0000256" key="1">
    <source>
        <dbReference type="ARBA" id="ARBA00022741"/>
    </source>
</evidence>
<keyword evidence="2" id="KW-0227">DNA damage</keyword>
<keyword evidence="4 10" id="KW-0347">Helicase</keyword>
<dbReference type="SUPFAM" id="SSF52540">
    <property type="entry name" value="P-loop containing nucleoside triphosphate hydrolases"/>
    <property type="match status" value="1"/>
</dbReference>
<dbReference type="EC" id="3.6.4.12" evidence="10"/>
<dbReference type="GO" id="GO:0003677">
    <property type="term" value="F:DNA binding"/>
    <property type="evidence" value="ECO:0007669"/>
    <property type="project" value="UniProtKB-KW"/>
</dbReference>
<name>A0A0S4XPU6_9BACT</name>
<dbReference type="NCBIfam" id="NF008169">
    <property type="entry name" value="PRK10917.2-3"/>
    <property type="match status" value="1"/>
</dbReference>
<dbReference type="SMART" id="SM00487">
    <property type="entry name" value="DEXDc"/>
    <property type="match status" value="1"/>
</dbReference>
<evidence type="ECO:0000256" key="4">
    <source>
        <dbReference type="ARBA" id="ARBA00022806"/>
    </source>
</evidence>
<dbReference type="GO" id="GO:0003678">
    <property type="term" value="F:DNA helicase activity"/>
    <property type="evidence" value="ECO:0007669"/>
    <property type="project" value="UniProtKB-EC"/>
</dbReference>
<dbReference type="GO" id="GO:0016787">
    <property type="term" value="F:hydrolase activity"/>
    <property type="evidence" value="ECO:0007669"/>
    <property type="project" value="UniProtKB-KW"/>
</dbReference>
<dbReference type="SUPFAM" id="SSF50249">
    <property type="entry name" value="Nucleic acid-binding proteins"/>
    <property type="match status" value="1"/>
</dbReference>
<evidence type="ECO:0000256" key="2">
    <source>
        <dbReference type="ARBA" id="ARBA00022763"/>
    </source>
</evidence>
<feature type="domain" description="Helicase C-terminal" evidence="9">
    <location>
        <begin position="409"/>
        <end position="565"/>
    </location>
</feature>
<dbReference type="SMART" id="SM00490">
    <property type="entry name" value="HELICc"/>
    <property type="match status" value="1"/>
</dbReference>
<evidence type="ECO:0000256" key="6">
    <source>
        <dbReference type="ARBA" id="ARBA00023125"/>
    </source>
</evidence>
<dbReference type="GO" id="GO:0005524">
    <property type="term" value="F:ATP binding"/>
    <property type="evidence" value="ECO:0007669"/>
    <property type="project" value="UniProtKB-KW"/>
</dbReference>
<dbReference type="InterPro" id="IPR011545">
    <property type="entry name" value="DEAD/DEAH_box_helicase_dom"/>
</dbReference>
<evidence type="ECO:0000259" key="8">
    <source>
        <dbReference type="PROSITE" id="PS51192"/>
    </source>
</evidence>
<accession>A0A0S4XPU6</accession>
<keyword evidence="1" id="KW-0547">Nucleotide-binding</keyword>
<feature type="domain" description="Helicase ATP-binding" evidence="8">
    <location>
        <begin position="239"/>
        <end position="391"/>
    </location>
</feature>
<proteinExistence type="predicted"/>
<evidence type="ECO:0000256" key="5">
    <source>
        <dbReference type="ARBA" id="ARBA00022840"/>
    </source>
</evidence>
<dbReference type="InterPro" id="IPR047112">
    <property type="entry name" value="RecG/Mfd"/>
</dbReference>
<evidence type="ECO:0000259" key="9">
    <source>
        <dbReference type="PROSITE" id="PS51194"/>
    </source>
</evidence>
<dbReference type="InterPro" id="IPR012340">
    <property type="entry name" value="NA-bd_OB-fold"/>
</dbReference>
<dbReference type="Gene3D" id="3.40.50.300">
    <property type="entry name" value="P-loop containing nucleotide triphosphate hydrolases"/>
    <property type="match status" value="2"/>
</dbReference>
<keyword evidence="7" id="KW-0234">DNA repair</keyword>
<dbReference type="GO" id="GO:0006281">
    <property type="term" value="P:DNA repair"/>
    <property type="evidence" value="ECO:0007669"/>
    <property type="project" value="UniProtKB-KW"/>
</dbReference>
<keyword evidence="6" id="KW-0238">DNA-binding</keyword>
<dbReference type="Pfam" id="PF00271">
    <property type="entry name" value="Helicase_C"/>
    <property type="match status" value="1"/>
</dbReference>
<dbReference type="PANTHER" id="PTHR47964:SF1">
    <property type="entry name" value="ATP-DEPENDENT DNA HELICASE HOMOLOG RECG, CHLOROPLASTIC"/>
    <property type="match status" value="1"/>
</dbReference>
<evidence type="ECO:0000256" key="3">
    <source>
        <dbReference type="ARBA" id="ARBA00022801"/>
    </source>
</evidence>
<sequence>MQNQKEMLSKLKFSSLLDLALFIPSNYDDTTLSDSLIIGEQITVLAHVESIKSLGNKLQINLFLPKFKRFVTATLFKVTPYHFATFAVGNELFIQGKLTLFGSYLQLSQPKKITTIDKIIPKYKTTLRNSEILQIIESLISYESLKNEGLNEVEIQTILMLHFPKNLNDIFLNKTYKSDITKTLKIIEAYNHFKKLKGKRVDFPPSMILTHDTNSFVASLPFRLTDEQLSVIDEIKLDLSNPLKAAKRVVIGDVGSGKTIIILASAVMALPHKSILMAPTSLLALQLYEEAMKFLPKSMSVALVMQGKNIGDYKEADFIIGTHALLYKDDLPQIDLVMVDEQHRFGTNQRNMLSHLASRKDKKAHILQFSATPIPRTQAMMDSALVDVSLITKTPFIKDISTHIISKEDFSPLLSHIKDEISKKHQVLIVYPLVEESEQIPYQSIEEARGFWEKNFENVYITHGKDKEKDEVLLSFREKGNILLATTVVEVGISLPRLTVVVIVGAERLGLATLHQLRGRVGRLGLKSHCYLYTHNRQNERLMKFANTTSGFDIARLDLEFRNSGDIIDGTMQSGQKFKWLDMANDEEIIKKVMMRVENRLI</sequence>
<dbReference type="PANTHER" id="PTHR47964">
    <property type="entry name" value="ATP-DEPENDENT DNA HELICASE HOMOLOG RECG, CHLOROPLASTIC"/>
    <property type="match status" value="1"/>
</dbReference>
<dbReference type="PROSITE" id="PS51192">
    <property type="entry name" value="HELICASE_ATP_BIND_1"/>
    <property type="match status" value="1"/>
</dbReference>
<dbReference type="InterPro" id="IPR014001">
    <property type="entry name" value="Helicase_ATP-bd"/>
</dbReference>
<reference evidence="10" key="1">
    <citation type="submission" date="2015-11" db="EMBL/GenBank/DDBJ databases">
        <authorList>
            <person name="Zhang Y."/>
            <person name="Guo Z."/>
        </authorList>
    </citation>
    <scope>NUCLEOTIDE SEQUENCE</scope>
    <source>
        <strain evidence="10">BN30871</strain>
    </source>
</reference>